<organism evidence="2 3">
    <name type="scientific">Haloactinomyces albus</name>
    <dbReference type="NCBI Taxonomy" id="1352928"/>
    <lineage>
        <taxon>Bacteria</taxon>
        <taxon>Bacillati</taxon>
        <taxon>Actinomycetota</taxon>
        <taxon>Actinomycetes</taxon>
        <taxon>Actinopolysporales</taxon>
        <taxon>Actinopolysporaceae</taxon>
        <taxon>Haloactinomyces</taxon>
    </lineage>
</organism>
<name>A0AAE4CQJ8_9ACTN</name>
<evidence type="ECO:0000313" key="3">
    <source>
        <dbReference type="Proteomes" id="UP001180845"/>
    </source>
</evidence>
<comment type="caution">
    <text evidence="2">The sequence shown here is derived from an EMBL/GenBank/DDBJ whole genome shotgun (WGS) entry which is preliminary data.</text>
</comment>
<evidence type="ECO:0000256" key="1">
    <source>
        <dbReference type="SAM" id="MobiDB-lite"/>
    </source>
</evidence>
<reference evidence="2" key="1">
    <citation type="submission" date="2023-07" db="EMBL/GenBank/DDBJ databases">
        <title>Sequencing the genomes of 1000 actinobacteria strains.</title>
        <authorList>
            <person name="Klenk H.-P."/>
        </authorList>
    </citation>
    <scope>NUCLEOTIDE SEQUENCE</scope>
    <source>
        <strain evidence="2">DSM 45977</strain>
    </source>
</reference>
<accession>A0AAE4CQJ8</accession>
<keyword evidence="3" id="KW-1185">Reference proteome</keyword>
<dbReference type="Proteomes" id="UP001180845">
    <property type="component" value="Unassembled WGS sequence"/>
</dbReference>
<dbReference type="EMBL" id="JAVDXW010000001">
    <property type="protein sequence ID" value="MDR7302758.1"/>
    <property type="molecule type" value="Genomic_DNA"/>
</dbReference>
<evidence type="ECO:0000313" key="2">
    <source>
        <dbReference type="EMBL" id="MDR7302758.1"/>
    </source>
</evidence>
<sequence length="97" mass="11017">MGETVEAIPRVEPHQEDTQARVSLSFDQWQQVAKAIIREGLNPHGVSVPDEDFRAWVKALDESYEAESLQEESAMADMQEGLCHQHGDREAGQQRER</sequence>
<protein>
    <submittedName>
        <fullName evidence="2">Uncharacterized protein</fullName>
    </submittedName>
</protein>
<feature type="region of interest" description="Disordered" evidence="1">
    <location>
        <begin position="70"/>
        <end position="97"/>
    </location>
</feature>
<gene>
    <name evidence="2" type="ORF">JOF55_002939</name>
</gene>
<dbReference type="AlphaFoldDB" id="A0AAE4CQJ8"/>
<feature type="compositionally biased region" description="Basic and acidic residues" evidence="1">
    <location>
        <begin position="83"/>
        <end position="97"/>
    </location>
</feature>
<proteinExistence type="predicted"/>
<dbReference type="RefSeq" id="WP_310274562.1">
    <property type="nucleotide sequence ID" value="NZ_JAVDXW010000001.1"/>
</dbReference>